<reference evidence="4" key="1">
    <citation type="submission" date="2021-03" db="EMBL/GenBank/DDBJ databases">
        <title>Identification and antibiotic profiling of Wohlfahrtiimonas chitiniclastica, an underestimated human pathogen.</title>
        <authorList>
            <person name="Kopf A."/>
            <person name="Bunk B."/>
            <person name="Coldewey S."/>
            <person name="Gunzer F."/>
            <person name="Riedel T."/>
            <person name="Schroettner P."/>
        </authorList>
    </citation>
    <scope>NUCLEOTIDE SEQUENCE</scope>
    <source>
        <strain evidence="4">DSM 100917</strain>
    </source>
</reference>
<feature type="domain" description="Carbamoyltransferase" evidence="2">
    <location>
        <begin position="5"/>
        <end position="333"/>
    </location>
</feature>
<dbReference type="InterPro" id="IPR043129">
    <property type="entry name" value="ATPase_NBD"/>
</dbReference>
<dbReference type="Gene3D" id="3.30.420.40">
    <property type="match status" value="2"/>
</dbReference>
<evidence type="ECO:0000313" key="5">
    <source>
        <dbReference type="Proteomes" id="UP000680020"/>
    </source>
</evidence>
<protein>
    <recommendedName>
        <fullName evidence="6">Carbamoyl transferase</fullName>
    </recommendedName>
</protein>
<dbReference type="InterPro" id="IPR051338">
    <property type="entry name" value="NodU/CmcH_Carbamoyltrnsfr"/>
</dbReference>
<name>A0AB35BZT4_9GAMM</name>
<dbReference type="Pfam" id="PF16861">
    <property type="entry name" value="Carbam_trans_C"/>
    <property type="match status" value="1"/>
</dbReference>
<comment type="similarity">
    <text evidence="1">Belongs to the NodU/CmcH family.</text>
</comment>
<evidence type="ECO:0000259" key="3">
    <source>
        <dbReference type="Pfam" id="PF16861"/>
    </source>
</evidence>
<dbReference type="Pfam" id="PF02543">
    <property type="entry name" value="Carbam_trans_N"/>
    <property type="match status" value="1"/>
</dbReference>
<dbReference type="RefSeq" id="WP_213404331.1">
    <property type="nucleotide sequence ID" value="NZ_JAGIBT010000016.1"/>
</dbReference>
<evidence type="ECO:0008006" key="6">
    <source>
        <dbReference type="Google" id="ProtNLM"/>
    </source>
</evidence>
<dbReference type="InterPro" id="IPR038152">
    <property type="entry name" value="Carbam_trans_C_sf"/>
</dbReference>
<dbReference type="InterPro" id="IPR031730">
    <property type="entry name" value="Carbam_trans_C"/>
</dbReference>
<dbReference type="PANTHER" id="PTHR34847:SF1">
    <property type="entry name" value="NODULATION PROTEIN U"/>
    <property type="match status" value="1"/>
</dbReference>
<comment type="caution">
    <text evidence="4">The sequence shown here is derived from an EMBL/GenBank/DDBJ whole genome shotgun (WGS) entry which is preliminary data.</text>
</comment>
<accession>A0AB35BZT4</accession>
<feature type="domain" description="Carbamoyltransferase C-terminal" evidence="3">
    <location>
        <begin position="389"/>
        <end position="557"/>
    </location>
</feature>
<gene>
    <name evidence="4" type="ORF">J7561_09745</name>
</gene>
<dbReference type="SUPFAM" id="SSF53067">
    <property type="entry name" value="Actin-like ATPase domain"/>
    <property type="match status" value="1"/>
</dbReference>
<dbReference type="InterPro" id="IPR003696">
    <property type="entry name" value="Carbtransf_dom"/>
</dbReference>
<dbReference type="AlphaFoldDB" id="A0AB35BZT4"/>
<evidence type="ECO:0000313" key="4">
    <source>
        <dbReference type="EMBL" id="MBS7825478.1"/>
    </source>
</evidence>
<dbReference type="CDD" id="cd24098">
    <property type="entry name" value="ASKHA_NBD_TobZ_N"/>
    <property type="match status" value="1"/>
</dbReference>
<dbReference type="GO" id="GO:0003824">
    <property type="term" value="F:catalytic activity"/>
    <property type="evidence" value="ECO:0007669"/>
    <property type="project" value="InterPro"/>
</dbReference>
<dbReference type="PANTHER" id="PTHR34847">
    <property type="entry name" value="NODULATION PROTEIN U"/>
    <property type="match status" value="1"/>
</dbReference>
<dbReference type="EMBL" id="JAGIBU010000015">
    <property type="protein sequence ID" value="MBS7825478.1"/>
    <property type="molecule type" value="Genomic_DNA"/>
</dbReference>
<proteinExistence type="inferred from homology"/>
<evidence type="ECO:0000256" key="1">
    <source>
        <dbReference type="ARBA" id="ARBA00006129"/>
    </source>
</evidence>
<organism evidence="4 5">
    <name type="scientific">Wohlfahrtiimonas chitiniclastica</name>
    <dbReference type="NCBI Taxonomy" id="400946"/>
    <lineage>
        <taxon>Bacteria</taxon>
        <taxon>Pseudomonadati</taxon>
        <taxon>Pseudomonadota</taxon>
        <taxon>Gammaproteobacteria</taxon>
        <taxon>Cardiobacteriales</taxon>
        <taxon>Ignatzschineriaceae</taxon>
        <taxon>Wohlfahrtiimonas</taxon>
    </lineage>
</organism>
<dbReference type="Proteomes" id="UP000680020">
    <property type="component" value="Unassembled WGS sequence"/>
</dbReference>
<sequence>MSKYIIGLNIGNHDSAACLIKDGILVSYAEQERFSRNKMALGEAPIDALQYCLNTNNITLENVEAIAIGMDWSYRNKIYEEPICELAKYQEINNVDKFLPKAIFGEFRPPIHYMLHHLSHAASAYRLSGFQDAAILVVDNRGEDASSSLGVARNGKIEFFKTIDIGHSIGIFYNCACRYTGLYGKHREVGKFMGLASYGVPNMKMPMTAERNGQLYSGLDDLGDASIYETIKMRQQQLGDYFQYNCFPYEAGNKEDVMSYANFAASVQNSLELIVLDFVKELKEKTGLNNLVMAGGVALNCSANGKIERSGIFKNIYVPPFASDAGTSIGAALELDYQLHNKKHSLNPMQSAALGVAYTDEDTLSCLGKYQDKLNWSQLRDEELFLSVAELLSLGKIICWMQGAFEAGPRALGNRSIIADPRQRKNLIRLNNLKEREMWRPIAPSILYEHYSEYFTGSPDNKHFMNFAALVHKEKQRIIPAVVHVDETARPQVVTELNHKYYGLIKSFYEITGVPLICNTSFNLKGVPLINSPDNAVECFLQKDFDLLVIGNILISKKV</sequence>
<dbReference type="Gene3D" id="3.90.870.20">
    <property type="entry name" value="Carbamoyltransferase, C-terminal domain"/>
    <property type="match status" value="1"/>
</dbReference>
<evidence type="ECO:0000259" key="2">
    <source>
        <dbReference type="Pfam" id="PF02543"/>
    </source>
</evidence>